<feature type="region of interest" description="Disordered" evidence="13">
    <location>
        <begin position="482"/>
        <end position="527"/>
    </location>
</feature>
<comment type="catalytic activity">
    <reaction evidence="12">
        <text>small RNA 3'-end nucleotide + S-adenosyl-L-methionine = small RNA 3'-end 2'-O-methylnucleotide + S-adenosyl-L-homocysteine + H(+)</text>
        <dbReference type="Rhea" id="RHEA:37887"/>
        <dbReference type="Rhea" id="RHEA-COMP:10415"/>
        <dbReference type="Rhea" id="RHEA-COMP:10416"/>
        <dbReference type="ChEBI" id="CHEBI:15378"/>
        <dbReference type="ChEBI" id="CHEBI:57856"/>
        <dbReference type="ChEBI" id="CHEBI:59789"/>
        <dbReference type="ChEBI" id="CHEBI:74896"/>
        <dbReference type="ChEBI" id="CHEBI:74898"/>
        <dbReference type="EC" id="2.1.1.386"/>
    </reaction>
</comment>
<dbReference type="OrthoDB" id="2154311at2759"/>
<comment type="cofactor">
    <cofactor evidence="1">
        <name>Mg(2+)</name>
        <dbReference type="ChEBI" id="CHEBI:18420"/>
    </cofactor>
</comment>
<organism evidence="14 15">
    <name type="scientific">Austropuccinia psidii MF-1</name>
    <dbReference type="NCBI Taxonomy" id="1389203"/>
    <lineage>
        <taxon>Eukaryota</taxon>
        <taxon>Fungi</taxon>
        <taxon>Dikarya</taxon>
        <taxon>Basidiomycota</taxon>
        <taxon>Pucciniomycotina</taxon>
        <taxon>Pucciniomycetes</taxon>
        <taxon>Pucciniales</taxon>
        <taxon>Sphaerophragmiaceae</taxon>
        <taxon>Austropuccinia</taxon>
    </lineage>
</organism>
<dbReference type="GO" id="GO:0090486">
    <property type="term" value="F:small RNA 2'-O-methyltransferase activity"/>
    <property type="evidence" value="ECO:0007669"/>
    <property type="project" value="UniProtKB-EC"/>
</dbReference>
<evidence type="ECO:0000256" key="1">
    <source>
        <dbReference type="ARBA" id="ARBA00001946"/>
    </source>
</evidence>
<dbReference type="GO" id="GO:0005634">
    <property type="term" value="C:nucleus"/>
    <property type="evidence" value="ECO:0007669"/>
    <property type="project" value="TreeGrafter"/>
</dbReference>
<dbReference type="InterPro" id="IPR026610">
    <property type="entry name" value="Hen1"/>
</dbReference>
<evidence type="ECO:0000256" key="10">
    <source>
        <dbReference type="ARBA" id="ARBA00023158"/>
    </source>
</evidence>
<dbReference type="GO" id="GO:0003723">
    <property type="term" value="F:RNA binding"/>
    <property type="evidence" value="ECO:0007669"/>
    <property type="project" value="UniProtKB-KW"/>
</dbReference>
<dbReference type="AlphaFoldDB" id="A0A9Q3I4J1"/>
<evidence type="ECO:0000313" key="15">
    <source>
        <dbReference type="Proteomes" id="UP000765509"/>
    </source>
</evidence>
<evidence type="ECO:0000256" key="6">
    <source>
        <dbReference type="ARBA" id="ARBA00022691"/>
    </source>
</evidence>
<feature type="compositionally biased region" description="Low complexity" evidence="13">
    <location>
        <begin position="495"/>
        <end position="509"/>
    </location>
</feature>
<accession>A0A9Q3I4J1</accession>
<dbReference type="GO" id="GO:0046872">
    <property type="term" value="F:metal ion binding"/>
    <property type="evidence" value="ECO:0007669"/>
    <property type="project" value="UniProtKB-KW"/>
</dbReference>
<keyword evidence="10" id="KW-0943">RNA-mediated gene silencing</keyword>
<dbReference type="GO" id="GO:0005737">
    <property type="term" value="C:cytoplasm"/>
    <property type="evidence" value="ECO:0007669"/>
    <property type="project" value="TreeGrafter"/>
</dbReference>
<sequence>MLIFRRGSVSCSVPPIVPSTMAKDSDQLSQEQNSNDLHQSAYYFFPPLVMQRRSFSMEFIKRKRIHSVLELGCGEGTLLGLLTHPATSLDEFPPSQIAPSLLKDLKKDLVEDRFDDPAYAIRLKAIQDQILPQVPRLSAHEQDLHLSHLIGIDIDPNRLRSARQSISPTNLNFSSYSPAIRWEPLEVEIWQGDITVFNNKFVGIECVVMSEVIEHLWPDQLSKLEPLLFASYQPDWIIITTPNYEFNQHIDQVSSTENQKHHRFLDPTKRTNRIFRDSDHKFEWTRNEFKQWCDSISSEYHYDFEISGCGSYNNYFKSLSSPLSSLDGKSINRTCLPAPDCPEKFFATQIVIFQRRDKPQKQLQVTKDIIGSLGSQHRLLVSEFFAAHPLACQPSTPAKILEDVKDYFTQTNQTKVQLRELWLCKTGLDKLCGGKLLELLFAFSATDEWELAIDTSNGRRGMDAVWVTWLHSLLSNNVDNNTSSQTERLDDDSHSSSCSQSSYSNTNSSAWKGRGEDPEDNSAVELPCPNLFNPFKSTLTQDSHDGETWW</sequence>
<dbReference type="Gene3D" id="3.40.50.150">
    <property type="entry name" value="Vaccinia Virus protein VP39"/>
    <property type="match status" value="1"/>
</dbReference>
<dbReference type="PANTHER" id="PTHR21404">
    <property type="entry name" value="HEN1"/>
    <property type="match status" value="1"/>
</dbReference>
<keyword evidence="4" id="KW-0489">Methyltransferase</keyword>
<dbReference type="GO" id="GO:0030422">
    <property type="term" value="P:siRNA processing"/>
    <property type="evidence" value="ECO:0007669"/>
    <property type="project" value="TreeGrafter"/>
</dbReference>
<evidence type="ECO:0000256" key="12">
    <source>
        <dbReference type="ARBA" id="ARBA00048418"/>
    </source>
</evidence>
<protein>
    <recommendedName>
        <fullName evidence="3">Small RNA 2'-O-methyltransferase</fullName>
        <ecNumber evidence="11">2.1.1.386</ecNumber>
    </recommendedName>
</protein>
<evidence type="ECO:0000256" key="7">
    <source>
        <dbReference type="ARBA" id="ARBA00022723"/>
    </source>
</evidence>
<keyword evidence="6" id="KW-0949">S-adenosyl-L-methionine</keyword>
<evidence type="ECO:0000256" key="2">
    <source>
        <dbReference type="ARBA" id="ARBA00009026"/>
    </source>
</evidence>
<comment type="similarity">
    <text evidence="2">Belongs to the methyltransferase superfamily. HEN1 family.</text>
</comment>
<gene>
    <name evidence="14" type="ORF">O181_065429</name>
</gene>
<keyword evidence="7" id="KW-0479">Metal-binding</keyword>
<dbReference type="Proteomes" id="UP000765509">
    <property type="component" value="Unassembled WGS sequence"/>
</dbReference>
<dbReference type="EC" id="2.1.1.386" evidence="11"/>
<keyword evidence="9" id="KW-0694">RNA-binding</keyword>
<dbReference type="GO" id="GO:0001510">
    <property type="term" value="P:RNA methylation"/>
    <property type="evidence" value="ECO:0007669"/>
    <property type="project" value="InterPro"/>
</dbReference>
<keyword evidence="15" id="KW-1185">Reference proteome</keyword>
<keyword evidence="5" id="KW-0808">Transferase</keyword>
<dbReference type="InterPro" id="IPR029063">
    <property type="entry name" value="SAM-dependent_MTases_sf"/>
</dbReference>
<evidence type="ECO:0000256" key="3">
    <source>
        <dbReference type="ARBA" id="ARBA00021330"/>
    </source>
</evidence>
<keyword evidence="8" id="KW-0460">Magnesium</keyword>
<evidence type="ECO:0000313" key="14">
    <source>
        <dbReference type="EMBL" id="MBW0525714.1"/>
    </source>
</evidence>
<evidence type="ECO:0000256" key="11">
    <source>
        <dbReference type="ARBA" id="ARBA00035025"/>
    </source>
</evidence>
<dbReference type="PANTHER" id="PTHR21404:SF3">
    <property type="entry name" value="SMALL RNA 2'-O-METHYLTRANSFERASE"/>
    <property type="match status" value="1"/>
</dbReference>
<evidence type="ECO:0000256" key="4">
    <source>
        <dbReference type="ARBA" id="ARBA00022603"/>
    </source>
</evidence>
<evidence type="ECO:0000256" key="9">
    <source>
        <dbReference type="ARBA" id="ARBA00022884"/>
    </source>
</evidence>
<name>A0A9Q3I4J1_9BASI</name>
<reference evidence="14" key="1">
    <citation type="submission" date="2021-03" db="EMBL/GenBank/DDBJ databases">
        <title>Draft genome sequence of rust myrtle Austropuccinia psidii MF-1, a brazilian biotype.</title>
        <authorList>
            <person name="Quecine M.C."/>
            <person name="Pachon D.M.R."/>
            <person name="Bonatelli M.L."/>
            <person name="Correr F.H."/>
            <person name="Franceschini L.M."/>
            <person name="Leite T.F."/>
            <person name="Margarido G.R.A."/>
            <person name="Almeida C.A."/>
            <person name="Ferrarezi J.A."/>
            <person name="Labate C.A."/>
        </authorList>
    </citation>
    <scope>NUCLEOTIDE SEQUENCE</scope>
    <source>
        <strain evidence="14">MF-1</strain>
    </source>
</reference>
<proteinExistence type="inferred from homology"/>
<evidence type="ECO:0000256" key="13">
    <source>
        <dbReference type="SAM" id="MobiDB-lite"/>
    </source>
</evidence>
<comment type="caution">
    <text evidence="14">The sequence shown here is derived from an EMBL/GenBank/DDBJ whole genome shotgun (WGS) entry which is preliminary data.</text>
</comment>
<dbReference type="SUPFAM" id="SSF53335">
    <property type="entry name" value="S-adenosyl-L-methionine-dependent methyltransferases"/>
    <property type="match status" value="1"/>
</dbReference>
<evidence type="ECO:0000256" key="5">
    <source>
        <dbReference type="ARBA" id="ARBA00022679"/>
    </source>
</evidence>
<dbReference type="EMBL" id="AVOT02032021">
    <property type="protein sequence ID" value="MBW0525714.1"/>
    <property type="molecule type" value="Genomic_DNA"/>
</dbReference>
<evidence type="ECO:0000256" key="8">
    <source>
        <dbReference type="ARBA" id="ARBA00022842"/>
    </source>
</evidence>